<dbReference type="InterPro" id="IPR029063">
    <property type="entry name" value="SAM-dependent_MTases_sf"/>
</dbReference>
<evidence type="ECO:0000256" key="8">
    <source>
        <dbReference type="ARBA" id="ARBA00022679"/>
    </source>
</evidence>
<keyword evidence="6" id="KW-0597">Phosphoprotein</keyword>
<dbReference type="GO" id="GO:0005737">
    <property type="term" value="C:cytoplasm"/>
    <property type="evidence" value="ECO:0007669"/>
    <property type="project" value="UniProtKB-SubCell"/>
</dbReference>
<comment type="caution">
    <text evidence="24">The sequence shown here is derived from an EMBL/GenBank/DDBJ whole genome shotgun (WGS) entry which is preliminary data.</text>
</comment>
<reference evidence="24" key="2">
    <citation type="submission" date="2023-04" db="EMBL/GenBank/DDBJ databases">
        <authorList>
            <person name="Bruccoleri R.E."/>
            <person name="Oakeley E.J."/>
            <person name="Faust A.-M."/>
            <person name="Dessus-Babus S."/>
            <person name="Altorfer M."/>
            <person name="Burckhardt D."/>
            <person name="Oertli M."/>
            <person name="Naumann U."/>
            <person name="Petersen F."/>
            <person name="Wong J."/>
        </authorList>
    </citation>
    <scope>NUCLEOTIDE SEQUENCE</scope>
    <source>
        <strain evidence="24">GSM-AAB239-AS_SAM_17_03QT</strain>
        <tissue evidence="24">Leaf</tissue>
    </source>
</reference>
<evidence type="ECO:0000256" key="4">
    <source>
        <dbReference type="ARBA" id="ARBA00018517"/>
    </source>
</evidence>
<dbReference type="GO" id="GO:0005730">
    <property type="term" value="C:nucleolus"/>
    <property type="evidence" value="ECO:0007669"/>
    <property type="project" value="UniProtKB-SubCell"/>
</dbReference>
<evidence type="ECO:0000256" key="23">
    <source>
        <dbReference type="SAM" id="MobiDB-lite"/>
    </source>
</evidence>
<evidence type="ECO:0000256" key="18">
    <source>
        <dbReference type="ARBA" id="ARBA00049790"/>
    </source>
</evidence>
<dbReference type="PANTHER" id="PTHR14741:SF41">
    <property type="entry name" value="TRIMETHYLGUANOSINE SYNTHASE"/>
    <property type="match status" value="1"/>
</dbReference>
<keyword evidence="12" id="KW-0539">Nucleus</keyword>
<gene>
    <name evidence="24" type="ORF">M6B38_203010</name>
</gene>
<evidence type="ECO:0000256" key="10">
    <source>
        <dbReference type="ARBA" id="ARBA00023015"/>
    </source>
</evidence>
<protein>
    <recommendedName>
        <fullName evidence="4">Trimethylguanosine synthase</fullName>
    </recommendedName>
    <alternativeName>
        <fullName evidence="18">Cap-specific guanine-N(2) methyltransferase</fullName>
    </alternativeName>
    <alternativeName>
        <fullName evidence="21">Nuclear receptor coactivator 6-interacting protein</fullName>
    </alternativeName>
    <alternativeName>
        <fullName evidence="22">PRIP-interacting protein with methyltransferase motif</fullName>
    </alternativeName>
</protein>
<dbReference type="GO" id="GO:0015030">
    <property type="term" value="C:Cajal body"/>
    <property type="evidence" value="ECO:0007669"/>
    <property type="project" value="UniProtKB-SubCell"/>
</dbReference>
<accession>A0AAX6E810</accession>
<comment type="function">
    <text evidence="19">Catalyzes the 2 serial methylation steps for the conversion of the 7-monomethylguanosine (m(7)G) caps of snRNAs and snoRNAs to a 2,2,7-trimethylguanosine (m(2,2,7)G) cap structure. The enzyme is specific for guanine, and N7 methylation must precede N2 methylation. Hypermethylation of the m7G cap of U snRNAs leads to their concentration in nuclear foci, their colocalization with coilin and the formation of canonical Cajal bodies (CBs). Plays a role in transcriptional regulation.</text>
</comment>
<name>A0AAX6E810_IRIPA</name>
<evidence type="ECO:0000256" key="15">
    <source>
        <dbReference type="ARBA" id="ARBA00048740"/>
    </source>
</evidence>
<dbReference type="CDD" id="cd02440">
    <property type="entry name" value="AdoMet_MTases"/>
    <property type="match status" value="1"/>
</dbReference>
<evidence type="ECO:0000256" key="11">
    <source>
        <dbReference type="ARBA" id="ARBA00023163"/>
    </source>
</evidence>
<comment type="subunit">
    <text evidence="20">May form homooligomers. Interacts with CREBBP/CBP, EED/WAIT1, EP300/P300, NCOA6/PRIP, PPARBP/PBP and SMN.</text>
</comment>
<feature type="region of interest" description="Disordered" evidence="23">
    <location>
        <begin position="1"/>
        <end position="23"/>
    </location>
</feature>
<sequence length="243" mass="27237">MHPLQTQLNMKLRKKRKHNKRSKSVKPWLVKYYRQRYSLFSLYDSGIKMDDEGWFSVTPEPIAAVQASRAAAASTAGEAALVIDCFSGVGGNSIQFAATKSCQVFAIEIDPRKVELAVNNAKVYGVEDRIDFVIGDFFQLASFLRADVAFLAPPWGGPSYNKVENFTLDMLRPKDGYSIFQAAQKITPNVILFLPRNMDRNQVGELSWLSSPPLNYEIEENHVQTYMKGITAYFGDTSSASCL</sequence>
<keyword evidence="25" id="KW-1185">Reference proteome</keyword>
<keyword evidence="10" id="KW-0805">Transcription regulation</keyword>
<evidence type="ECO:0000256" key="1">
    <source>
        <dbReference type="ARBA" id="ARBA00004408"/>
    </source>
</evidence>
<keyword evidence="11" id="KW-0804">Transcription</keyword>
<evidence type="ECO:0000256" key="21">
    <source>
        <dbReference type="ARBA" id="ARBA00079339"/>
    </source>
</evidence>
<reference evidence="24" key="1">
    <citation type="journal article" date="2023" name="GigaByte">
        <title>Genome assembly of the bearded iris, Iris pallida Lam.</title>
        <authorList>
            <person name="Bruccoleri R.E."/>
            <person name="Oakeley E.J."/>
            <person name="Faust A.M.E."/>
            <person name="Altorfer M."/>
            <person name="Dessus-Babus S."/>
            <person name="Burckhardt D."/>
            <person name="Oertli M."/>
            <person name="Naumann U."/>
            <person name="Petersen F."/>
            <person name="Wong J."/>
        </authorList>
    </citation>
    <scope>NUCLEOTIDE SEQUENCE</scope>
    <source>
        <strain evidence="24">GSM-AAB239-AS_SAM_17_03QT</strain>
    </source>
</reference>
<feature type="compositionally biased region" description="Basic residues" evidence="23">
    <location>
        <begin position="11"/>
        <end position="23"/>
    </location>
</feature>
<dbReference type="Pfam" id="PF09445">
    <property type="entry name" value="Methyltransf_15"/>
    <property type="match status" value="1"/>
</dbReference>
<evidence type="ECO:0000256" key="5">
    <source>
        <dbReference type="ARBA" id="ARBA00022490"/>
    </source>
</evidence>
<keyword evidence="7" id="KW-0489">Methyltransferase</keyword>
<dbReference type="EMBL" id="JANAVB010039020">
    <property type="protein sequence ID" value="KAJ6800222.1"/>
    <property type="molecule type" value="Genomic_DNA"/>
</dbReference>
<evidence type="ECO:0000256" key="7">
    <source>
        <dbReference type="ARBA" id="ARBA00022603"/>
    </source>
</evidence>
<dbReference type="Gene3D" id="3.40.50.150">
    <property type="entry name" value="Vaccinia Virus protein VP39"/>
    <property type="match status" value="1"/>
</dbReference>
<evidence type="ECO:0000256" key="16">
    <source>
        <dbReference type="ARBA" id="ARBA00048763"/>
    </source>
</evidence>
<evidence type="ECO:0000313" key="24">
    <source>
        <dbReference type="EMBL" id="KAJ6800222.1"/>
    </source>
</evidence>
<comment type="catalytic activity">
    <reaction evidence="14">
        <text>a 5'-end (N(2),N(7)-dimethyl 5'-triphosphoguanosine)-ribonucleoside in snoRNA + S-adenosyl-L-methionine = a 5'-end (N(2),N(2),N(7)-trimethyl 5'-triphosphoguanosine)-ribonucleoside in snoRNA + S-adenosyl-L-homocysteine + H(+)</text>
        <dbReference type="Rhea" id="RHEA:78507"/>
        <dbReference type="Rhea" id="RHEA-COMP:19088"/>
        <dbReference type="Rhea" id="RHEA-COMP:19090"/>
        <dbReference type="ChEBI" id="CHEBI:15378"/>
        <dbReference type="ChEBI" id="CHEBI:57856"/>
        <dbReference type="ChEBI" id="CHEBI:59789"/>
        <dbReference type="ChEBI" id="CHEBI:167623"/>
        <dbReference type="ChEBI" id="CHEBI:172880"/>
    </reaction>
    <physiologicalReaction direction="left-to-right" evidence="14">
        <dbReference type="Rhea" id="RHEA:78508"/>
    </physiologicalReaction>
</comment>
<evidence type="ECO:0000256" key="12">
    <source>
        <dbReference type="ARBA" id="ARBA00023242"/>
    </source>
</evidence>
<organism evidence="24 25">
    <name type="scientific">Iris pallida</name>
    <name type="common">Sweet iris</name>
    <dbReference type="NCBI Taxonomy" id="29817"/>
    <lineage>
        <taxon>Eukaryota</taxon>
        <taxon>Viridiplantae</taxon>
        <taxon>Streptophyta</taxon>
        <taxon>Embryophyta</taxon>
        <taxon>Tracheophyta</taxon>
        <taxon>Spermatophyta</taxon>
        <taxon>Magnoliopsida</taxon>
        <taxon>Liliopsida</taxon>
        <taxon>Asparagales</taxon>
        <taxon>Iridaceae</taxon>
        <taxon>Iridoideae</taxon>
        <taxon>Irideae</taxon>
        <taxon>Iris</taxon>
    </lineage>
</organism>
<comment type="catalytic activity">
    <reaction evidence="15">
        <text>a 5'-end (N(7)-methyl 5'-triphosphoguanosine)-ribonucleoside in snoRNA + S-adenosyl-L-methionine = a 5'-end (N(2),N(7)-dimethyl 5'-triphosphoguanosine)-ribonucleoside in snoRNA + S-adenosyl-L-homocysteine + H(+)</text>
        <dbReference type="Rhea" id="RHEA:78475"/>
        <dbReference type="Rhea" id="RHEA-COMP:19086"/>
        <dbReference type="Rhea" id="RHEA-COMP:19088"/>
        <dbReference type="ChEBI" id="CHEBI:15378"/>
        <dbReference type="ChEBI" id="CHEBI:57856"/>
        <dbReference type="ChEBI" id="CHEBI:59789"/>
        <dbReference type="ChEBI" id="CHEBI:156461"/>
        <dbReference type="ChEBI" id="CHEBI:172880"/>
    </reaction>
    <physiologicalReaction direction="left-to-right" evidence="15">
        <dbReference type="Rhea" id="RHEA:78476"/>
    </physiologicalReaction>
</comment>
<evidence type="ECO:0000256" key="19">
    <source>
        <dbReference type="ARBA" id="ARBA00057179"/>
    </source>
</evidence>
<evidence type="ECO:0000256" key="9">
    <source>
        <dbReference type="ARBA" id="ARBA00022691"/>
    </source>
</evidence>
<evidence type="ECO:0000256" key="20">
    <source>
        <dbReference type="ARBA" id="ARBA00064494"/>
    </source>
</evidence>
<dbReference type="SUPFAM" id="SSF53335">
    <property type="entry name" value="S-adenosyl-L-methionine-dependent methyltransferases"/>
    <property type="match status" value="1"/>
</dbReference>
<keyword evidence="8" id="KW-0808">Transferase</keyword>
<dbReference type="GO" id="GO:0071164">
    <property type="term" value="F:RNA cap trimethylguanosine synthase activity"/>
    <property type="evidence" value="ECO:0007669"/>
    <property type="project" value="TreeGrafter"/>
</dbReference>
<proteinExistence type="inferred from homology"/>
<comment type="catalytic activity">
    <reaction evidence="17">
        <text>a 5'-end (N(7)-methyl 5'-triphosphoguanosine)-ribonucleoside in snRNA + S-adenosyl-L-methionine = a 5'-end (N(2),N(7)-dimethyl 5'-triphosphoguanosine)-ribonucleoside in snRNA + S-adenosyl-L-homocysteine + H(+)</text>
        <dbReference type="Rhea" id="RHEA:78471"/>
        <dbReference type="Rhea" id="RHEA-COMP:19085"/>
        <dbReference type="Rhea" id="RHEA-COMP:19087"/>
        <dbReference type="ChEBI" id="CHEBI:15378"/>
        <dbReference type="ChEBI" id="CHEBI:57856"/>
        <dbReference type="ChEBI" id="CHEBI:59789"/>
        <dbReference type="ChEBI" id="CHEBI:156461"/>
        <dbReference type="ChEBI" id="CHEBI:172880"/>
    </reaction>
    <physiologicalReaction direction="left-to-right" evidence="17">
        <dbReference type="Rhea" id="RHEA:78472"/>
    </physiologicalReaction>
</comment>
<evidence type="ECO:0000256" key="3">
    <source>
        <dbReference type="ARBA" id="ARBA00004604"/>
    </source>
</evidence>
<evidence type="ECO:0000256" key="14">
    <source>
        <dbReference type="ARBA" id="ARBA00047418"/>
    </source>
</evidence>
<evidence type="ECO:0000256" key="13">
    <source>
        <dbReference type="ARBA" id="ARBA00025783"/>
    </source>
</evidence>
<dbReference type="AlphaFoldDB" id="A0AAX6E810"/>
<dbReference type="PANTHER" id="PTHR14741">
    <property type="entry name" value="S-ADENOSYLMETHIONINE-DEPENDENT METHYLTRANSFERASE RELATED"/>
    <property type="match status" value="1"/>
</dbReference>
<evidence type="ECO:0000256" key="2">
    <source>
        <dbReference type="ARBA" id="ARBA00004496"/>
    </source>
</evidence>
<comment type="subcellular location">
    <subcellularLocation>
        <location evidence="2">Cytoplasm</location>
    </subcellularLocation>
    <subcellularLocation>
        <location evidence="1">Nucleus</location>
        <location evidence="1">Cajal body</location>
    </subcellularLocation>
    <subcellularLocation>
        <location evidence="3">Nucleus</location>
        <location evidence="3">Nucleolus</location>
    </subcellularLocation>
</comment>
<dbReference type="FunFam" id="3.40.50.150:FF:000066">
    <property type="entry name" value="Trimethylguanosine synthase 1"/>
    <property type="match status" value="1"/>
</dbReference>
<evidence type="ECO:0000256" key="22">
    <source>
        <dbReference type="ARBA" id="ARBA00081504"/>
    </source>
</evidence>
<comment type="similarity">
    <text evidence="13">Belongs to the methyltransferase superfamily. Trimethylguanosine synthase family.</text>
</comment>
<dbReference type="InterPro" id="IPR019012">
    <property type="entry name" value="RNA_cap_Gua-N2-MeTrfase"/>
</dbReference>
<keyword evidence="9" id="KW-0949">S-adenosyl-L-methionine</keyword>
<evidence type="ECO:0000256" key="6">
    <source>
        <dbReference type="ARBA" id="ARBA00022553"/>
    </source>
</evidence>
<evidence type="ECO:0000256" key="17">
    <source>
        <dbReference type="ARBA" id="ARBA00049075"/>
    </source>
</evidence>
<dbReference type="Proteomes" id="UP001140949">
    <property type="component" value="Unassembled WGS sequence"/>
</dbReference>
<keyword evidence="5" id="KW-0963">Cytoplasm</keyword>
<comment type="catalytic activity">
    <reaction evidence="16">
        <text>a 5'-end (N(2),N(7)-dimethyl 5'-triphosphoguanosine)-ribonucleoside in snRNA + S-adenosyl-L-methionine = a 5'-end (N(2),N(2),N(7)-trimethyl 5'-triphosphoguanosine)-ribonucleoside in snRNA + S-adenosyl-L-homocysteine + H(+)</text>
        <dbReference type="Rhea" id="RHEA:78479"/>
        <dbReference type="Rhea" id="RHEA-COMP:19087"/>
        <dbReference type="Rhea" id="RHEA-COMP:19089"/>
        <dbReference type="ChEBI" id="CHEBI:15378"/>
        <dbReference type="ChEBI" id="CHEBI:57856"/>
        <dbReference type="ChEBI" id="CHEBI:59789"/>
        <dbReference type="ChEBI" id="CHEBI:167623"/>
        <dbReference type="ChEBI" id="CHEBI:172880"/>
    </reaction>
    <physiologicalReaction direction="left-to-right" evidence="16">
        <dbReference type="Rhea" id="RHEA:78480"/>
    </physiologicalReaction>
</comment>
<evidence type="ECO:0000313" key="25">
    <source>
        <dbReference type="Proteomes" id="UP001140949"/>
    </source>
</evidence>